<accession>A0A927R096</accession>
<evidence type="ECO:0000313" key="4">
    <source>
        <dbReference type="Proteomes" id="UP000649753"/>
    </source>
</evidence>
<feature type="transmembrane region" description="Helical" evidence="2">
    <location>
        <begin position="41"/>
        <end position="65"/>
    </location>
</feature>
<sequence length="498" mass="53029">MSMTPSDVSIGVAPDAPPEPARPPAAAPRRSWSPIPLITRLHFYAGILVAPFLAVAALSGLAFVFTPQLDSLVYRNELRVAQVGDQANPVSAQVAAAVAAHPDGTLASVLPAATPDATTRVVFNLPELGDRQHTVYVDPYTLRIRGTLVTWFGETPLMTWIDDLHRNLHLGAVGRVYSEVAASWLWVLVLGGLTLWLHRQWTVRRRTRRLLLPDLTARGVRRTRGWHASLGVWLAIGLIFLSATGLTWSRWAGANFSTALSALQAHSPTLDTTLPGAPPSPTTGGGHHGGAVGTGDAVDVTAVDAVLRHAGAAGITGPVDITVPTGAGQGWLVAEDDRSWPVRLDRIVVDPATGVVARSDFADWPLLSQLSKLGVQAHMGYLFGIVNQILLAALAVGLLCVIVWGYRMWWQRRPVRADRRAPVGVPPARGGWRLLRWPLLLVGVLSTIAVGVALPVLGATLLGFLAVDLVVTAVRRRTGRSTPGTPAAGSREGEPVSG</sequence>
<dbReference type="PANTHER" id="PTHR34219">
    <property type="entry name" value="IRON-REGULATED INNER MEMBRANE PROTEIN-RELATED"/>
    <property type="match status" value="1"/>
</dbReference>
<keyword evidence="4" id="KW-1185">Reference proteome</keyword>
<feature type="region of interest" description="Disordered" evidence="1">
    <location>
        <begin position="270"/>
        <end position="291"/>
    </location>
</feature>
<evidence type="ECO:0000256" key="2">
    <source>
        <dbReference type="SAM" id="Phobius"/>
    </source>
</evidence>
<gene>
    <name evidence="3" type="ORF">H4W31_004051</name>
</gene>
<dbReference type="EMBL" id="JADBEB010000001">
    <property type="protein sequence ID" value="MBE1488413.1"/>
    <property type="molecule type" value="Genomic_DNA"/>
</dbReference>
<protein>
    <submittedName>
        <fullName evidence="3">Iron-regulated membrane protein</fullName>
    </submittedName>
</protein>
<keyword evidence="2" id="KW-0812">Transmembrane</keyword>
<keyword evidence="2" id="KW-0472">Membrane</keyword>
<feature type="transmembrane region" description="Helical" evidence="2">
    <location>
        <begin position="180"/>
        <end position="198"/>
    </location>
</feature>
<feature type="transmembrane region" description="Helical" evidence="2">
    <location>
        <begin position="381"/>
        <end position="406"/>
    </location>
</feature>
<reference evidence="3" key="1">
    <citation type="submission" date="2020-10" db="EMBL/GenBank/DDBJ databases">
        <title>Sequencing the genomes of 1000 actinobacteria strains.</title>
        <authorList>
            <person name="Klenk H.-P."/>
        </authorList>
    </citation>
    <scope>NUCLEOTIDE SEQUENCE</scope>
    <source>
        <strain evidence="3">DSM 46832</strain>
    </source>
</reference>
<dbReference type="PANTHER" id="PTHR34219:SF1">
    <property type="entry name" value="PEPSY DOMAIN-CONTAINING PROTEIN"/>
    <property type="match status" value="1"/>
</dbReference>
<feature type="region of interest" description="Disordered" evidence="1">
    <location>
        <begin position="479"/>
        <end position="498"/>
    </location>
</feature>
<dbReference type="InterPro" id="IPR005625">
    <property type="entry name" value="PepSY-ass_TM"/>
</dbReference>
<organism evidence="3 4">
    <name type="scientific">Plantactinospora soyae</name>
    <dbReference type="NCBI Taxonomy" id="1544732"/>
    <lineage>
        <taxon>Bacteria</taxon>
        <taxon>Bacillati</taxon>
        <taxon>Actinomycetota</taxon>
        <taxon>Actinomycetes</taxon>
        <taxon>Micromonosporales</taxon>
        <taxon>Micromonosporaceae</taxon>
        <taxon>Plantactinospora</taxon>
    </lineage>
</organism>
<feature type="transmembrane region" description="Helical" evidence="2">
    <location>
        <begin position="439"/>
        <end position="467"/>
    </location>
</feature>
<evidence type="ECO:0000313" key="3">
    <source>
        <dbReference type="EMBL" id="MBE1488413.1"/>
    </source>
</evidence>
<comment type="caution">
    <text evidence="3">The sequence shown here is derived from an EMBL/GenBank/DDBJ whole genome shotgun (WGS) entry which is preliminary data.</text>
</comment>
<keyword evidence="2" id="KW-1133">Transmembrane helix</keyword>
<dbReference type="AlphaFoldDB" id="A0A927R096"/>
<feature type="region of interest" description="Disordered" evidence="1">
    <location>
        <begin position="1"/>
        <end position="29"/>
    </location>
</feature>
<dbReference type="Pfam" id="PF03929">
    <property type="entry name" value="PepSY_TM"/>
    <property type="match status" value="1"/>
</dbReference>
<feature type="transmembrane region" description="Helical" evidence="2">
    <location>
        <begin position="228"/>
        <end position="248"/>
    </location>
</feature>
<feature type="compositionally biased region" description="Pro residues" evidence="1">
    <location>
        <begin position="15"/>
        <end position="26"/>
    </location>
</feature>
<name>A0A927R096_9ACTN</name>
<proteinExistence type="predicted"/>
<dbReference type="Proteomes" id="UP000649753">
    <property type="component" value="Unassembled WGS sequence"/>
</dbReference>
<evidence type="ECO:0000256" key="1">
    <source>
        <dbReference type="SAM" id="MobiDB-lite"/>
    </source>
</evidence>